<evidence type="ECO:0000256" key="1">
    <source>
        <dbReference type="SAM" id="MobiDB-lite"/>
    </source>
</evidence>
<dbReference type="PANTHER" id="PTHR34679:SF2">
    <property type="entry name" value="OS02G0122500 PROTEIN"/>
    <property type="match status" value="1"/>
</dbReference>
<dbReference type="Pfam" id="PF13301">
    <property type="entry name" value="DUF4079"/>
    <property type="match status" value="1"/>
</dbReference>
<sequence>MGSLFFYTLWTAYLGWQWRRVRTIQDEINDFKKQVKSPAPVATAFGVAEGAYQEPVPPALETPSPIELNMLKLTERKQLLKGGYRDRHFKAGSILLGFGVLESVGGALNTWLRTGKLFPGPHLFAGAGLPPAPNRNQTAEEAATEEAGRNGGLHRFPTVNRRPSEPREEGGPLEKLVGLHQGEEVGADQQEEEIGASCIKENVPSGIFLLRSVTLGADPARFARRVPQPPLGARSLLHSGAHRSPLFLARSNSSFVIDLFGAHPAACRNRDDVPLPSLLFAPLSLLYKFS</sequence>
<gene>
    <name evidence="2" type="ORF">KSP40_PGU019396</name>
</gene>
<dbReference type="EMBL" id="JBBWWR010000005">
    <property type="protein sequence ID" value="KAK8967440.1"/>
    <property type="molecule type" value="Genomic_DNA"/>
</dbReference>
<evidence type="ECO:0000313" key="3">
    <source>
        <dbReference type="Proteomes" id="UP001412067"/>
    </source>
</evidence>
<dbReference type="InterPro" id="IPR025067">
    <property type="entry name" value="DUF4079"/>
</dbReference>
<name>A0ABR2MTC8_9ASPA</name>
<dbReference type="PANTHER" id="PTHR34679">
    <property type="match status" value="1"/>
</dbReference>
<reference evidence="2 3" key="1">
    <citation type="journal article" date="2022" name="Nat. Plants">
        <title>Genomes of leafy and leafless Platanthera orchids illuminate the evolution of mycoheterotrophy.</title>
        <authorList>
            <person name="Li M.H."/>
            <person name="Liu K.W."/>
            <person name="Li Z."/>
            <person name="Lu H.C."/>
            <person name="Ye Q.L."/>
            <person name="Zhang D."/>
            <person name="Wang J.Y."/>
            <person name="Li Y.F."/>
            <person name="Zhong Z.M."/>
            <person name="Liu X."/>
            <person name="Yu X."/>
            <person name="Liu D.K."/>
            <person name="Tu X.D."/>
            <person name="Liu B."/>
            <person name="Hao Y."/>
            <person name="Liao X.Y."/>
            <person name="Jiang Y.T."/>
            <person name="Sun W.H."/>
            <person name="Chen J."/>
            <person name="Chen Y.Q."/>
            <person name="Ai Y."/>
            <person name="Zhai J.W."/>
            <person name="Wu S.S."/>
            <person name="Zhou Z."/>
            <person name="Hsiao Y.Y."/>
            <person name="Wu W.L."/>
            <person name="Chen Y.Y."/>
            <person name="Lin Y.F."/>
            <person name="Hsu J.L."/>
            <person name="Li C.Y."/>
            <person name="Wang Z.W."/>
            <person name="Zhao X."/>
            <person name="Zhong W.Y."/>
            <person name="Ma X.K."/>
            <person name="Ma L."/>
            <person name="Huang J."/>
            <person name="Chen G.Z."/>
            <person name="Huang M.Z."/>
            <person name="Huang L."/>
            <person name="Peng D.H."/>
            <person name="Luo Y.B."/>
            <person name="Zou S.Q."/>
            <person name="Chen S.P."/>
            <person name="Lan S."/>
            <person name="Tsai W.C."/>
            <person name="Van de Peer Y."/>
            <person name="Liu Z.J."/>
        </authorList>
    </citation>
    <scope>NUCLEOTIDE SEQUENCE [LARGE SCALE GENOMIC DNA]</scope>
    <source>
        <strain evidence="2">Lor288</strain>
    </source>
</reference>
<accession>A0ABR2MTC8</accession>
<organism evidence="2 3">
    <name type="scientific">Platanthera guangdongensis</name>
    <dbReference type="NCBI Taxonomy" id="2320717"/>
    <lineage>
        <taxon>Eukaryota</taxon>
        <taxon>Viridiplantae</taxon>
        <taxon>Streptophyta</taxon>
        <taxon>Embryophyta</taxon>
        <taxon>Tracheophyta</taxon>
        <taxon>Spermatophyta</taxon>
        <taxon>Magnoliopsida</taxon>
        <taxon>Liliopsida</taxon>
        <taxon>Asparagales</taxon>
        <taxon>Orchidaceae</taxon>
        <taxon>Orchidoideae</taxon>
        <taxon>Orchideae</taxon>
        <taxon>Orchidinae</taxon>
        <taxon>Platanthera</taxon>
    </lineage>
</organism>
<evidence type="ECO:0000313" key="2">
    <source>
        <dbReference type="EMBL" id="KAK8967440.1"/>
    </source>
</evidence>
<proteinExistence type="predicted"/>
<dbReference type="Proteomes" id="UP001412067">
    <property type="component" value="Unassembled WGS sequence"/>
</dbReference>
<feature type="compositionally biased region" description="Basic and acidic residues" evidence="1">
    <location>
        <begin position="162"/>
        <end position="172"/>
    </location>
</feature>
<protein>
    <submittedName>
        <fullName evidence="2">Uncharacterized protein</fullName>
    </submittedName>
</protein>
<feature type="region of interest" description="Disordered" evidence="1">
    <location>
        <begin position="129"/>
        <end position="172"/>
    </location>
</feature>
<comment type="caution">
    <text evidence="2">The sequence shown here is derived from an EMBL/GenBank/DDBJ whole genome shotgun (WGS) entry which is preliminary data.</text>
</comment>
<keyword evidence="3" id="KW-1185">Reference proteome</keyword>